<dbReference type="Pfam" id="PF00173">
    <property type="entry name" value="Cyt-b5"/>
    <property type="match status" value="1"/>
</dbReference>
<evidence type="ECO:0000256" key="2">
    <source>
        <dbReference type="ARBA" id="ARBA00022617"/>
    </source>
</evidence>
<keyword evidence="2" id="KW-0349">Heme</keyword>
<keyword evidence="7" id="KW-0472">Membrane</keyword>
<evidence type="ECO:0000313" key="10">
    <source>
        <dbReference type="Proteomes" id="UP001212152"/>
    </source>
</evidence>
<reference evidence="9" key="1">
    <citation type="submission" date="2020-05" db="EMBL/GenBank/DDBJ databases">
        <title>Phylogenomic resolution of chytrid fungi.</title>
        <authorList>
            <person name="Stajich J.E."/>
            <person name="Amses K."/>
            <person name="Simmons R."/>
            <person name="Seto K."/>
            <person name="Myers J."/>
            <person name="Bonds A."/>
            <person name="Quandt C.A."/>
            <person name="Barry K."/>
            <person name="Liu P."/>
            <person name="Grigoriev I."/>
            <person name="Longcore J.E."/>
            <person name="James T.Y."/>
        </authorList>
    </citation>
    <scope>NUCLEOTIDE SEQUENCE</scope>
    <source>
        <strain evidence="9">JEL0379</strain>
    </source>
</reference>
<dbReference type="Gene3D" id="3.10.120.10">
    <property type="entry name" value="Cytochrome b5-like heme/steroid binding domain"/>
    <property type="match status" value="1"/>
</dbReference>
<evidence type="ECO:0000256" key="7">
    <source>
        <dbReference type="SAM" id="Phobius"/>
    </source>
</evidence>
<evidence type="ECO:0000256" key="6">
    <source>
        <dbReference type="ARBA" id="ARBA00038357"/>
    </source>
</evidence>
<name>A0AAD5XIA2_9FUNG</name>
<dbReference type="GO" id="GO:0005783">
    <property type="term" value="C:endoplasmic reticulum"/>
    <property type="evidence" value="ECO:0007669"/>
    <property type="project" value="UniProtKB-SubCell"/>
</dbReference>
<keyword evidence="7" id="KW-0812">Transmembrane</keyword>
<dbReference type="InterPro" id="IPR050577">
    <property type="entry name" value="MAPR/NEUFC/NENF-like"/>
</dbReference>
<gene>
    <name evidence="9" type="ORF">HDU87_001206</name>
</gene>
<accession>A0AAD5XIA2</accession>
<dbReference type="SMART" id="SM01117">
    <property type="entry name" value="Cyt-b5"/>
    <property type="match status" value="1"/>
</dbReference>
<keyword evidence="7" id="KW-1133">Transmembrane helix</keyword>
<comment type="subcellular location">
    <subcellularLocation>
        <location evidence="1">Endoplasmic reticulum</location>
    </subcellularLocation>
</comment>
<dbReference type="Proteomes" id="UP001212152">
    <property type="component" value="Unassembled WGS sequence"/>
</dbReference>
<keyword evidence="10" id="KW-1185">Reference proteome</keyword>
<dbReference type="GO" id="GO:0020037">
    <property type="term" value="F:heme binding"/>
    <property type="evidence" value="ECO:0007669"/>
    <property type="project" value="UniProtKB-ARBA"/>
</dbReference>
<comment type="similarity">
    <text evidence="6">Belongs to the cytochrome b5 family. MAPR subfamily.</text>
</comment>
<evidence type="ECO:0000256" key="3">
    <source>
        <dbReference type="ARBA" id="ARBA00022723"/>
    </source>
</evidence>
<protein>
    <recommendedName>
        <fullName evidence="8">Cytochrome b5 heme-binding domain-containing protein</fullName>
    </recommendedName>
</protein>
<dbReference type="EMBL" id="JADGJQ010000123">
    <property type="protein sequence ID" value="KAJ3168369.1"/>
    <property type="molecule type" value="Genomic_DNA"/>
</dbReference>
<dbReference type="InterPro" id="IPR036400">
    <property type="entry name" value="Cyt_B5-like_heme/steroid_sf"/>
</dbReference>
<keyword evidence="4" id="KW-0256">Endoplasmic reticulum</keyword>
<evidence type="ECO:0000256" key="5">
    <source>
        <dbReference type="ARBA" id="ARBA00023004"/>
    </source>
</evidence>
<dbReference type="AlphaFoldDB" id="A0AAD5XIA2"/>
<dbReference type="PANTHER" id="PTHR10281:SF72">
    <property type="entry name" value="NEUDESIN"/>
    <property type="match status" value="1"/>
</dbReference>
<evidence type="ECO:0000256" key="4">
    <source>
        <dbReference type="ARBA" id="ARBA00022824"/>
    </source>
</evidence>
<evidence type="ECO:0000259" key="8">
    <source>
        <dbReference type="SMART" id="SM01117"/>
    </source>
</evidence>
<evidence type="ECO:0000313" key="9">
    <source>
        <dbReference type="EMBL" id="KAJ3168369.1"/>
    </source>
</evidence>
<keyword evidence="3" id="KW-0479">Metal-binding</keyword>
<evidence type="ECO:0000256" key="1">
    <source>
        <dbReference type="ARBA" id="ARBA00004240"/>
    </source>
</evidence>
<dbReference type="GO" id="GO:0016020">
    <property type="term" value="C:membrane"/>
    <property type="evidence" value="ECO:0007669"/>
    <property type="project" value="TreeGrafter"/>
</dbReference>
<dbReference type="FunFam" id="3.10.120.10:FF:000003">
    <property type="entry name" value="membrane-associated progesterone receptor component 1"/>
    <property type="match status" value="1"/>
</dbReference>
<dbReference type="InterPro" id="IPR001199">
    <property type="entry name" value="Cyt_B5-like_heme/steroid-bd"/>
</dbReference>
<organism evidence="9 10">
    <name type="scientific">Geranomyces variabilis</name>
    <dbReference type="NCBI Taxonomy" id="109894"/>
    <lineage>
        <taxon>Eukaryota</taxon>
        <taxon>Fungi</taxon>
        <taxon>Fungi incertae sedis</taxon>
        <taxon>Chytridiomycota</taxon>
        <taxon>Chytridiomycota incertae sedis</taxon>
        <taxon>Chytridiomycetes</taxon>
        <taxon>Spizellomycetales</taxon>
        <taxon>Powellomycetaceae</taxon>
        <taxon>Geranomyces</taxon>
    </lineage>
</organism>
<sequence>MTTFLGITITALDWTLLLILVLLVRRVGSQSQAQLPPPVHPPEPIVLRTFTPIQLSAFTGKDNSPVYMAVLGKVYDVSPGRGFYGPGGPYENFAGRDASRGLSKQSFDSDMLVDPAGPIDKLDDIDAEERDAVREWAAMFDGKYVQVGTLVENNAA</sequence>
<feature type="transmembrane region" description="Helical" evidence="7">
    <location>
        <begin position="6"/>
        <end position="24"/>
    </location>
</feature>
<dbReference type="PANTHER" id="PTHR10281">
    <property type="entry name" value="MEMBRANE-ASSOCIATED PROGESTERONE RECEPTOR COMPONENT-RELATED"/>
    <property type="match status" value="1"/>
</dbReference>
<proteinExistence type="inferred from homology"/>
<dbReference type="GO" id="GO:0046872">
    <property type="term" value="F:metal ion binding"/>
    <property type="evidence" value="ECO:0007669"/>
    <property type="project" value="UniProtKB-KW"/>
</dbReference>
<feature type="domain" description="Cytochrome b5 heme-binding" evidence="8">
    <location>
        <begin position="50"/>
        <end position="151"/>
    </location>
</feature>
<comment type="caution">
    <text evidence="9">The sequence shown here is derived from an EMBL/GenBank/DDBJ whole genome shotgun (WGS) entry which is preliminary data.</text>
</comment>
<dbReference type="SUPFAM" id="SSF55856">
    <property type="entry name" value="Cytochrome b5-like heme/steroid binding domain"/>
    <property type="match status" value="1"/>
</dbReference>
<keyword evidence="5" id="KW-0408">Iron</keyword>